<dbReference type="NCBIfam" id="TIGR02480">
    <property type="entry name" value="fliN"/>
    <property type="match status" value="1"/>
</dbReference>
<dbReference type="InterPro" id="IPR012826">
    <property type="entry name" value="FliN"/>
</dbReference>
<dbReference type="GO" id="GO:0071973">
    <property type="term" value="P:bacterial-type flagellum-dependent cell motility"/>
    <property type="evidence" value="ECO:0007669"/>
    <property type="project" value="InterPro"/>
</dbReference>
<keyword evidence="6" id="KW-0472">Membrane</keyword>
<dbReference type="AlphaFoldDB" id="A0A401ITM2"/>
<evidence type="ECO:0000313" key="11">
    <source>
        <dbReference type="Proteomes" id="UP000286848"/>
    </source>
</evidence>
<evidence type="ECO:0000256" key="3">
    <source>
        <dbReference type="ARBA" id="ARBA00022475"/>
    </source>
</evidence>
<evidence type="ECO:0000256" key="2">
    <source>
        <dbReference type="ARBA" id="ARBA00009226"/>
    </source>
</evidence>
<feature type="compositionally biased region" description="Polar residues" evidence="7">
    <location>
        <begin position="251"/>
        <end position="267"/>
    </location>
</feature>
<dbReference type="InterPro" id="IPR001543">
    <property type="entry name" value="FliN-like_C"/>
</dbReference>
<evidence type="ECO:0000256" key="4">
    <source>
        <dbReference type="ARBA" id="ARBA00022500"/>
    </source>
</evidence>
<feature type="region of interest" description="Disordered" evidence="7">
    <location>
        <begin position="232"/>
        <end position="267"/>
    </location>
</feature>
<dbReference type="GO" id="GO:0006935">
    <property type="term" value="P:chemotaxis"/>
    <property type="evidence" value="ECO:0007669"/>
    <property type="project" value="UniProtKB-KW"/>
</dbReference>
<evidence type="ECO:0000259" key="9">
    <source>
        <dbReference type="Pfam" id="PF04509"/>
    </source>
</evidence>
<comment type="subcellular location">
    <subcellularLocation>
        <location evidence="1">Cell membrane</location>
        <topology evidence="1">Peripheral membrane protein</topology>
        <orientation evidence="1">Cytoplasmic side</orientation>
    </subcellularLocation>
</comment>
<sequence length="371" mass="40672">MTESLTQEQIDAMMRGESDQEKGVQEPAELLEGLDQQGVKDLIGEVGNISMSQAATTLSSILAHRVAITTPRVSKIHFGDLLDGIDAPKVATTVEFREGLAGTNLMLLEVSDATIIADLMMGGNGQPESTEFTDVELSAVGEAMNQMIGSASTSMATMINRKVDILPPNVHLWEKPDDVSEDSLDRQAEIYCISFKLDVEGLIESEIMQIFSLPMVKDIVKAMMSDKATVVRRENQAETKAETKAAPTPTQPVRQEQPSQTKAEASNVQISKPEFEELSNHQELEGDNMDLILDIPLNLSVVLGRTKKSVRDILNFNTGSVIELNKLTDEPLEIMLNGKLIATGEVVVINENFGVRINKIVSQKQRINKIN</sequence>
<accession>A0A401ITM2</accession>
<dbReference type="GO" id="GO:0016787">
    <property type="term" value="F:hydrolase activity"/>
    <property type="evidence" value="ECO:0007669"/>
    <property type="project" value="InterPro"/>
</dbReference>
<reference evidence="10 11" key="1">
    <citation type="journal article" date="2019" name="Int. J. Syst. Evol. Microbiol.">
        <title>Lactobacillus salitolerans sp. nov., a novel lactic acid bacterium isolated from spent mushroom substrates.</title>
        <authorList>
            <person name="Tohno M."/>
            <person name="Tanizawa Y."/>
            <person name="Kojima Y."/>
            <person name="Sakamoto M."/>
            <person name="Nakamura Y."/>
            <person name="Ohkuma M."/>
            <person name="Kobayashi H."/>
        </authorList>
    </citation>
    <scope>NUCLEOTIDE SEQUENCE [LARGE SCALE GENOMIC DNA]</scope>
    <source>
        <strain evidence="10 11">YK43</strain>
    </source>
</reference>
<dbReference type="RefSeq" id="WP_124976743.1">
    <property type="nucleotide sequence ID" value="NZ_BFFP01000021.1"/>
</dbReference>
<dbReference type="PANTHER" id="PTHR43484">
    <property type="match status" value="1"/>
</dbReference>
<dbReference type="CDD" id="cd17907">
    <property type="entry name" value="FliY_FliN-Y"/>
    <property type="match status" value="1"/>
</dbReference>
<dbReference type="Gene3D" id="2.30.330.10">
    <property type="entry name" value="SpoA-like"/>
    <property type="match status" value="1"/>
</dbReference>
<dbReference type="Gene3D" id="3.40.1550.10">
    <property type="entry name" value="CheC-like"/>
    <property type="match status" value="1"/>
</dbReference>
<dbReference type="GO" id="GO:0009425">
    <property type="term" value="C:bacterial-type flagellum basal body"/>
    <property type="evidence" value="ECO:0007669"/>
    <property type="project" value="InterPro"/>
</dbReference>
<evidence type="ECO:0000256" key="5">
    <source>
        <dbReference type="ARBA" id="ARBA00022779"/>
    </source>
</evidence>
<gene>
    <name evidence="10" type="ORF">LFYK43_13620</name>
</gene>
<dbReference type="Pfam" id="PF04509">
    <property type="entry name" value="CheC"/>
    <property type="match status" value="2"/>
</dbReference>
<dbReference type="InterPro" id="IPR001172">
    <property type="entry name" value="FliN_T3SS_HrcQb"/>
</dbReference>
<evidence type="ECO:0000313" key="10">
    <source>
        <dbReference type="EMBL" id="GBG94903.1"/>
    </source>
</evidence>
<keyword evidence="4" id="KW-0145">Chemotaxis</keyword>
<dbReference type="PRINTS" id="PR00956">
    <property type="entry name" value="FLGMOTORFLIN"/>
</dbReference>
<feature type="compositionally biased region" description="Basic and acidic residues" evidence="7">
    <location>
        <begin position="14"/>
        <end position="24"/>
    </location>
</feature>
<dbReference type="OrthoDB" id="9773459at2"/>
<dbReference type="EMBL" id="BFFP01000021">
    <property type="protein sequence ID" value="GBG94903.1"/>
    <property type="molecule type" value="Genomic_DNA"/>
</dbReference>
<keyword evidence="3" id="KW-1003">Cell membrane</keyword>
<dbReference type="Proteomes" id="UP000286848">
    <property type="component" value="Unassembled WGS sequence"/>
</dbReference>
<dbReference type="GO" id="GO:0005886">
    <property type="term" value="C:plasma membrane"/>
    <property type="evidence" value="ECO:0007669"/>
    <property type="project" value="UniProtKB-SubCell"/>
</dbReference>
<dbReference type="InterPro" id="IPR036429">
    <property type="entry name" value="SpoA-like_sf"/>
</dbReference>
<feature type="compositionally biased region" description="Basic and acidic residues" evidence="7">
    <location>
        <begin position="232"/>
        <end position="243"/>
    </location>
</feature>
<dbReference type="NCBIfam" id="NF005995">
    <property type="entry name" value="PRK08119.1"/>
    <property type="match status" value="1"/>
</dbReference>
<organism evidence="10 11">
    <name type="scientific">Ligilactobacillus salitolerans</name>
    <dbReference type="NCBI Taxonomy" id="1808352"/>
    <lineage>
        <taxon>Bacteria</taxon>
        <taxon>Bacillati</taxon>
        <taxon>Bacillota</taxon>
        <taxon>Bacilli</taxon>
        <taxon>Lactobacillales</taxon>
        <taxon>Lactobacillaceae</taxon>
        <taxon>Ligilactobacillus</taxon>
    </lineage>
</organism>
<feature type="domain" description="CheC-like protein" evidence="9">
    <location>
        <begin position="40"/>
        <end position="74"/>
    </location>
</feature>
<keyword evidence="5" id="KW-0283">Flagellar rotation</keyword>
<keyword evidence="10" id="KW-0966">Cell projection</keyword>
<dbReference type="InterPro" id="IPR051469">
    <property type="entry name" value="FliN/MopA/SpaO"/>
</dbReference>
<keyword evidence="10" id="KW-0282">Flagellum</keyword>
<name>A0A401ITM2_9LACO</name>
<dbReference type="GO" id="GO:0003774">
    <property type="term" value="F:cytoskeletal motor activity"/>
    <property type="evidence" value="ECO:0007669"/>
    <property type="project" value="InterPro"/>
</dbReference>
<comment type="similarity">
    <text evidence="2">Belongs to the FliN/MopA/SpaO family.</text>
</comment>
<protein>
    <submittedName>
        <fullName evidence="10">Flagellar motor switching and energizing phosphatase</fullName>
    </submittedName>
</protein>
<keyword evidence="10" id="KW-0969">Cilium</keyword>
<keyword evidence="11" id="KW-1185">Reference proteome</keyword>
<evidence type="ECO:0000259" key="8">
    <source>
        <dbReference type="Pfam" id="PF01052"/>
    </source>
</evidence>
<evidence type="ECO:0000256" key="1">
    <source>
        <dbReference type="ARBA" id="ARBA00004413"/>
    </source>
</evidence>
<dbReference type="SUPFAM" id="SSF103039">
    <property type="entry name" value="CheC-like"/>
    <property type="match status" value="1"/>
</dbReference>
<proteinExistence type="inferred from homology"/>
<dbReference type="InterPro" id="IPR007597">
    <property type="entry name" value="CheC"/>
</dbReference>
<dbReference type="SUPFAM" id="SSF101801">
    <property type="entry name" value="Surface presentation of antigens (SPOA)"/>
    <property type="match status" value="1"/>
</dbReference>
<dbReference type="InterPro" id="IPR028976">
    <property type="entry name" value="CheC-like_sf"/>
</dbReference>
<feature type="domain" description="CheC-like protein" evidence="9">
    <location>
        <begin position="136"/>
        <end position="171"/>
    </location>
</feature>
<feature type="domain" description="Flagellar motor switch protein FliN-like C-terminal" evidence="8">
    <location>
        <begin position="291"/>
        <end position="361"/>
    </location>
</feature>
<feature type="region of interest" description="Disordered" evidence="7">
    <location>
        <begin position="1"/>
        <end position="25"/>
    </location>
</feature>
<comment type="caution">
    <text evidence="10">The sequence shown here is derived from an EMBL/GenBank/DDBJ whole genome shotgun (WGS) entry which is preliminary data.</text>
</comment>
<dbReference type="Pfam" id="PF01052">
    <property type="entry name" value="FliMN_C"/>
    <property type="match status" value="1"/>
</dbReference>
<evidence type="ECO:0000256" key="6">
    <source>
        <dbReference type="ARBA" id="ARBA00023136"/>
    </source>
</evidence>
<evidence type="ECO:0000256" key="7">
    <source>
        <dbReference type="SAM" id="MobiDB-lite"/>
    </source>
</evidence>
<dbReference type="PANTHER" id="PTHR43484:SF1">
    <property type="entry name" value="FLAGELLAR MOTOR SWITCH PROTEIN FLIN"/>
    <property type="match status" value="1"/>
</dbReference>